<name>A0A5J6TV36_9CAUD</name>
<gene>
    <name evidence="1" type="primary">53</name>
    <name evidence="1" type="ORF">PBI_SADBOI_53</name>
</gene>
<proteinExistence type="predicted"/>
<sequence length="54" mass="6313">MMKVQKPIPLDHGLYDSMRRGHLIRTGHRLQGHLESEDGEVWKVVRECCLKEAE</sequence>
<protein>
    <submittedName>
        <fullName evidence="1">Uncharacterized protein</fullName>
    </submittedName>
</protein>
<keyword evidence="2" id="KW-1185">Reference proteome</keyword>
<organism evidence="1 2">
    <name type="scientific">Gordonia phage Sadboi</name>
    <dbReference type="NCBI Taxonomy" id="2599849"/>
    <lineage>
        <taxon>Viruses</taxon>
        <taxon>Duplodnaviria</taxon>
        <taxon>Heunggongvirae</taxon>
        <taxon>Uroviricota</taxon>
        <taxon>Caudoviricetes</taxon>
        <taxon>Dovevirinae</taxon>
        <taxon>Lambovirus</taxon>
        <taxon>Lambovirus sadboi</taxon>
    </lineage>
</organism>
<reference evidence="1 2" key="1">
    <citation type="submission" date="2019-07" db="EMBL/GenBank/DDBJ databases">
        <authorList>
            <person name="Fryberger R.B."/>
            <person name="Stoner T.H."/>
            <person name="Garlena R.A."/>
            <person name="Russell D.A."/>
            <person name="Pope W.H."/>
            <person name="Jacobs-Sera D."/>
            <person name="Hatfull G.F."/>
        </authorList>
    </citation>
    <scope>NUCLEOTIDE SEQUENCE [LARGE SCALE GENOMIC DNA]</scope>
</reference>
<accession>A0A5J6TV36</accession>
<dbReference type="EMBL" id="MN234232">
    <property type="protein sequence ID" value="QFG14703.1"/>
    <property type="molecule type" value="Genomic_DNA"/>
</dbReference>
<dbReference type="Proteomes" id="UP000326860">
    <property type="component" value="Segment"/>
</dbReference>
<evidence type="ECO:0000313" key="1">
    <source>
        <dbReference type="EMBL" id="QFG14703.1"/>
    </source>
</evidence>
<dbReference type="RefSeq" id="YP_009852704.1">
    <property type="nucleotide sequence ID" value="NC_048815.1"/>
</dbReference>
<dbReference type="GeneID" id="55623336"/>
<dbReference type="KEGG" id="vg:55623336"/>
<evidence type="ECO:0000313" key="2">
    <source>
        <dbReference type="Proteomes" id="UP000326860"/>
    </source>
</evidence>